<evidence type="ECO:0000313" key="1">
    <source>
        <dbReference type="EMBL" id="KKN44894.1"/>
    </source>
</evidence>
<comment type="caution">
    <text evidence="1">The sequence shown here is derived from an EMBL/GenBank/DDBJ whole genome shotgun (WGS) entry which is preliminary data.</text>
</comment>
<reference evidence="1" key="1">
    <citation type="journal article" date="2015" name="Nature">
        <title>Complex archaea that bridge the gap between prokaryotes and eukaryotes.</title>
        <authorList>
            <person name="Spang A."/>
            <person name="Saw J.H."/>
            <person name="Jorgensen S.L."/>
            <person name="Zaremba-Niedzwiedzka K."/>
            <person name="Martijn J."/>
            <person name="Lind A.E."/>
            <person name="van Eijk R."/>
            <person name="Schleper C."/>
            <person name="Guy L."/>
            <person name="Ettema T.J."/>
        </authorList>
    </citation>
    <scope>NUCLEOTIDE SEQUENCE</scope>
</reference>
<organism evidence="1">
    <name type="scientific">marine sediment metagenome</name>
    <dbReference type="NCBI Taxonomy" id="412755"/>
    <lineage>
        <taxon>unclassified sequences</taxon>
        <taxon>metagenomes</taxon>
        <taxon>ecological metagenomes</taxon>
    </lineage>
</organism>
<sequence>MYSRGDGVLKEDKFLEEIHKIREKIYKMDEKEKEELLKKVKEKYKDPF</sequence>
<dbReference type="AlphaFoldDB" id="A0A0F9QR02"/>
<name>A0A0F9QR02_9ZZZZ</name>
<accession>A0A0F9QR02</accession>
<protein>
    <submittedName>
        <fullName evidence="1">Uncharacterized protein</fullName>
    </submittedName>
</protein>
<proteinExistence type="predicted"/>
<dbReference type="EMBL" id="LAZR01001421">
    <property type="protein sequence ID" value="KKN44894.1"/>
    <property type="molecule type" value="Genomic_DNA"/>
</dbReference>
<gene>
    <name evidence="1" type="ORF">LCGC14_0688440</name>
</gene>